<dbReference type="SUPFAM" id="SSF56176">
    <property type="entry name" value="FAD-binding/transporter-associated domain-like"/>
    <property type="match status" value="1"/>
</dbReference>
<feature type="active site" description="Proton donor/acceptor" evidence="4">
    <location>
        <position position="448"/>
    </location>
</feature>
<proteinExistence type="inferred from homology"/>
<dbReference type="Gene3D" id="3.30.465.10">
    <property type="match status" value="1"/>
</dbReference>
<gene>
    <name evidence="9" type="ORF">EV700_1966</name>
</gene>
<feature type="binding site" evidence="5">
    <location>
        <position position="387"/>
    </location>
    <ligand>
        <name>substrate</name>
    </ligand>
</feature>
<dbReference type="Pfam" id="PF01565">
    <property type="entry name" value="FAD_binding_4"/>
    <property type="match status" value="1"/>
</dbReference>
<dbReference type="Proteomes" id="UP000292423">
    <property type="component" value="Unassembled WGS sequence"/>
</dbReference>
<evidence type="ECO:0000256" key="2">
    <source>
        <dbReference type="ARBA" id="ARBA00022630"/>
    </source>
</evidence>
<evidence type="ECO:0000256" key="6">
    <source>
        <dbReference type="PIRSR" id="PIRSR625650-3"/>
    </source>
</evidence>
<keyword evidence="10" id="KW-1185">Reference proteome</keyword>
<dbReference type="Gene3D" id="3.30.70.3450">
    <property type="match status" value="1"/>
</dbReference>
<dbReference type="InterPro" id="IPR004113">
    <property type="entry name" value="FAD-bd_oxidored_4_C"/>
</dbReference>
<evidence type="ECO:0000256" key="7">
    <source>
        <dbReference type="PIRSR" id="PIRSR625650-4"/>
    </source>
</evidence>
<dbReference type="RefSeq" id="WP_130413223.1">
    <property type="nucleotide sequence ID" value="NZ_SHKX01000012.1"/>
</dbReference>
<dbReference type="PANTHER" id="PTHR46568">
    <property type="entry name" value="ALKYLDIHYDROXYACETONEPHOSPHATE SYNTHASE, PEROXISOMAL"/>
    <property type="match status" value="1"/>
</dbReference>
<accession>A0A4Q7Z567</accession>
<dbReference type="GO" id="GO:0008610">
    <property type="term" value="P:lipid biosynthetic process"/>
    <property type="evidence" value="ECO:0007669"/>
    <property type="project" value="InterPro"/>
</dbReference>
<evidence type="ECO:0000313" key="10">
    <source>
        <dbReference type="Proteomes" id="UP000292423"/>
    </source>
</evidence>
<evidence type="ECO:0000256" key="1">
    <source>
        <dbReference type="ARBA" id="ARBA00008000"/>
    </source>
</evidence>
<feature type="binding site" evidence="6">
    <location>
        <begin position="248"/>
        <end position="254"/>
    </location>
    <ligand>
        <name>FAD</name>
        <dbReference type="ChEBI" id="CHEBI:57692"/>
    </ligand>
</feature>
<dbReference type="Gene3D" id="1.10.45.10">
    <property type="entry name" value="Vanillyl-alcohol Oxidase, Chain A, domain 4"/>
    <property type="match status" value="1"/>
</dbReference>
<evidence type="ECO:0000259" key="8">
    <source>
        <dbReference type="PROSITE" id="PS51387"/>
    </source>
</evidence>
<sequence length="531" mass="58181">MRQWNSWGDSRVSMAVHPNARVFLEELLGPGTPLKDALLSDVLATVPPSRLPEHPLISTDAEVRVRHARGQSLPDWLAMRSGRFELFPDGVALPTSSAEVAELLALAKQHDWTVIPYGGGTSVVGHINPLPDSRPVLTLSLARLNHLINLDRGSQLATIGAGASGPQLEALLKPHGYTLGHFPQSFELSTLGGWIASRSSGQQSLQYGRIEQLFAGGRVETLNGSLVMPTLPASSAGPDIREIILGSEGRFGVITEATVRISRLPEREEFRVYFLPDFASAEAAVREIAQQKLPLSMLRVSNSEETRTQLILAGHKLAIASLEKVLSWRGAGEGKCMLTVGFTGSNDKVRYALLEVGRLLKQYDAVPTGKTLGTRWLQNRYKAPYLREALWKLGYAVDTLETAIDWPKVTSYTRDVEQALRDGLSAEKESVLAFSHLSHLYAQGSSIYTTYAFRVGRSYEDTLARWNKLKAAASKEIVRHGGTISHQHGVGRDHAPYLPAEKGEQGMAVLRALANHFDADKRLNPGKLLID</sequence>
<dbReference type="Gene3D" id="3.30.300.330">
    <property type="match status" value="1"/>
</dbReference>
<evidence type="ECO:0000256" key="5">
    <source>
        <dbReference type="PIRSR" id="PIRSR625650-2"/>
    </source>
</evidence>
<comment type="caution">
    <text evidence="9">The sequence shown here is derived from an EMBL/GenBank/DDBJ whole genome shotgun (WGS) entry which is preliminary data.</text>
</comment>
<dbReference type="AlphaFoldDB" id="A0A4Q7Z567"/>
<keyword evidence="3 6" id="KW-0274">FAD</keyword>
<dbReference type="PROSITE" id="PS51387">
    <property type="entry name" value="FAD_PCMH"/>
    <property type="match status" value="1"/>
</dbReference>
<comment type="similarity">
    <text evidence="1">Belongs to the FAD-binding oxidoreductase/transferase type 4 family.</text>
</comment>
<dbReference type="Pfam" id="PF02913">
    <property type="entry name" value="FAD-oxidase_C"/>
    <property type="match status" value="1"/>
</dbReference>
<evidence type="ECO:0000313" key="9">
    <source>
        <dbReference type="EMBL" id="RZU45154.1"/>
    </source>
</evidence>
<evidence type="ECO:0000256" key="4">
    <source>
        <dbReference type="PIRSR" id="PIRSR625650-1"/>
    </source>
</evidence>
<feature type="domain" description="FAD-binding PCMH-type" evidence="8">
    <location>
        <begin position="84"/>
        <end position="264"/>
    </location>
</feature>
<dbReference type="EMBL" id="SHKX01000012">
    <property type="protein sequence ID" value="RZU45154.1"/>
    <property type="molecule type" value="Genomic_DNA"/>
</dbReference>
<dbReference type="InterPro" id="IPR016164">
    <property type="entry name" value="FAD-linked_Oxase-like_C"/>
</dbReference>
<dbReference type="GO" id="GO:0071949">
    <property type="term" value="F:FAD binding"/>
    <property type="evidence" value="ECO:0007669"/>
    <property type="project" value="InterPro"/>
</dbReference>
<dbReference type="InterPro" id="IPR036318">
    <property type="entry name" value="FAD-bd_PCMH-like_sf"/>
</dbReference>
<dbReference type="Gene3D" id="3.30.43.10">
    <property type="entry name" value="Uridine Diphospho-n-acetylenolpyruvylglucosamine Reductase, domain 2"/>
    <property type="match status" value="1"/>
</dbReference>
<dbReference type="InterPro" id="IPR006094">
    <property type="entry name" value="Oxid_FAD_bind_N"/>
</dbReference>
<comment type="cofactor">
    <cofactor evidence="6">
        <name>FAD</name>
        <dbReference type="ChEBI" id="CHEBI:57692"/>
    </cofactor>
</comment>
<reference evidence="9 10" key="1">
    <citation type="submission" date="2019-02" db="EMBL/GenBank/DDBJ databases">
        <title>Genomic Encyclopedia of Type Strains, Phase IV (KMG-IV): sequencing the most valuable type-strain genomes for metagenomic binning, comparative biology and taxonomic classification.</title>
        <authorList>
            <person name="Goeker M."/>
        </authorList>
    </citation>
    <scope>NUCLEOTIDE SEQUENCE [LARGE SCALE GENOMIC DNA]</scope>
    <source>
        <strain evidence="9 10">DSM 105135</strain>
    </source>
</reference>
<dbReference type="GO" id="GO:0008609">
    <property type="term" value="F:alkylglycerone-phosphate synthase activity"/>
    <property type="evidence" value="ECO:0007669"/>
    <property type="project" value="InterPro"/>
</dbReference>
<keyword evidence="2" id="KW-0285">Flavoprotein</keyword>
<feature type="binding site" evidence="6">
    <location>
        <begin position="116"/>
        <end position="122"/>
    </location>
    <ligand>
        <name>FAD</name>
        <dbReference type="ChEBI" id="CHEBI:57692"/>
    </ligand>
</feature>
<dbReference type="OrthoDB" id="9811557at2"/>
<dbReference type="InterPro" id="IPR016166">
    <property type="entry name" value="FAD-bd_PCMH"/>
</dbReference>
<dbReference type="PANTHER" id="PTHR46568:SF1">
    <property type="entry name" value="ALKYLDIHYDROXYACETONEPHOSPHATE SYNTHASE, PEROXISOMAL"/>
    <property type="match status" value="1"/>
</dbReference>
<feature type="site" description="Important for enzyme activity" evidence="7">
    <location>
        <position position="299"/>
    </location>
</feature>
<dbReference type="InterPro" id="IPR016169">
    <property type="entry name" value="FAD-bd_PCMH_sub2"/>
</dbReference>
<organism evidence="9 10">
    <name type="scientific">Fluviicoccus keumensis</name>
    <dbReference type="NCBI Taxonomy" id="1435465"/>
    <lineage>
        <taxon>Bacteria</taxon>
        <taxon>Pseudomonadati</taxon>
        <taxon>Pseudomonadota</taxon>
        <taxon>Gammaproteobacteria</taxon>
        <taxon>Moraxellales</taxon>
        <taxon>Moraxellaceae</taxon>
        <taxon>Fluviicoccus</taxon>
    </lineage>
</organism>
<protein>
    <submittedName>
        <fullName evidence="9">Alkyldihydroxyacetonephosphate synthase</fullName>
    </submittedName>
</protein>
<dbReference type="InterPro" id="IPR025650">
    <property type="entry name" value="Alkyl-DHAP_Synthase"/>
</dbReference>
<evidence type="ECO:0000256" key="3">
    <source>
        <dbReference type="ARBA" id="ARBA00022827"/>
    </source>
</evidence>
<dbReference type="InterPro" id="IPR016167">
    <property type="entry name" value="FAD-bd_PCMH_sub1"/>
</dbReference>
<dbReference type="SUPFAM" id="SSF55103">
    <property type="entry name" value="FAD-linked oxidases, C-terminal domain"/>
    <property type="match status" value="1"/>
</dbReference>
<name>A0A4Q7Z567_9GAMM</name>
<dbReference type="InterPro" id="IPR016171">
    <property type="entry name" value="Vanillyl_alc_oxidase_C-sub2"/>
</dbReference>